<dbReference type="Gene3D" id="3.30.1150.10">
    <property type="match status" value="1"/>
</dbReference>
<evidence type="ECO:0000256" key="7">
    <source>
        <dbReference type="ARBA" id="ARBA00022927"/>
    </source>
</evidence>
<keyword evidence="3 10" id="KW-0813">Transport</keyword>
<dbReference type="PROSITE" id="PS52015">
    <property type="entry name" value="TONB_CTD"/>
    <property type="match status" value="1"/>
</dbReference>
<evidence type="ECO:0000259" key="12">
    <source>
        <dbReference type="PROSITE" id="PS52015"/>
    </source>
</evidence>
<evidence type="ECO:0000256" key="3">
    <source>
        <dbReference type="ARBA" id="ARBA00022448"/>
    </source>
</evidence>
<dbReference type="GO" id="GO:0005886">
    <property type="term" value="C:plasma membrane"/>
    <property type="evidence" value="ECO:0007669"/>
    <property type="project" value="UniProtKB-SubCell"/>
</dbReference>
<dbReference type="GO" id="GO:0015031">
    <property type="term" value="P:protein transport"/>
    <property type="evidence" value="ECO:0007669"/>
    <property type="project" value="UniProtKB-UniRule"/>
</dbReference>
<keyword evidence="7 10" id="KW-0653">Protein transport</keyword>
<evidence type="ECO:0000256" key="6">
    <source>
        <dbReference type="ARBA" id="ARBA00022692"/>
    </source>
</evidence>
<dbReference type="GO" id="GO:0015891">
    <property type="term" value="P:siderophore transport"/>
    <property type="evidence" value="ECO:0007669"/>
    <property type="project" value="InterPro"/>
</dbReference>
<reference evidence="13" key="1">
    <citation type="submission" date="2020-10" db="EMBL/GenBank/DDBJ databases">
        <title>Microbiome of the Black Sea water column analyzed by genome centric metagenomics.</title>
        <authorList>
            <person name="Cabello-Yeves P.J."/>
            <person name="Callieri C."/>
            <person name="Picazo A."/>
            <person name="Mehrshad M."/>
            <person name="Haro-Moreno J.M."/>
            <person name="Roda-Garcia J."/>
            <person name="Dzembekova N."/>
            <person name="Slabakova V."/>
            <person name="Slabakova N."/>
            <person name="Moncheva S."/>
            <person name="Rodriguez-Valera F."/>
        </authorList>
    </citation>
    <scope>NUCLEOTIDE SEQUENCE</scope>
    <source>
        <strain evidence="13">BS30m-G43</strain>
    </source>
</reference>
<dbReference type="AlphaFoldDB" id="A0A937M378"/>
<evidence type="ECO:0000313" key="13">
    <source>
        <dbReference type="EMBL" id="MBL6903769.1"/>
    </source>
</evidence>
<dbReference type="NCBIfam" id="TIGR01352">
    <property type="entry name" value="tonB_Cterm"/>
    <property type="match status" value="1"/>
</dbReference>
<evidence type="ECO:0000256" key="2">
    <source>
        <dbReference type="ARBA" id="ARBA00006555"/>
    </source>
</evidence>
<dbReference type="PANTHER" id="PTHR33446:SF14">
    <property type="entry name" value="PROTEIN TONB"/>
    <property type="match status" value="1"/>
</dbReference>
<feature type="region of interest" description="Disordered" evidence="11">
    <location>
        <begin position="53"/>
        <end position="81"/>
    </location>
</feature>
<feature type="domain" description="TonB C-terminal" evidence="12">
    <location>
        <begin position="113"/>
        <end position="203"/>
    </location>
</feature>
<dbReference type="InterPro" id="IPR037682">
    <property type="entry name" value="TonB_C"/>
</dbReference>
<dbReference type="SUPFAM" id="SSF74653">
    <property type="entry name" value="TolA/TonB C-terminal domain"/>
    <property type="match status" value="1"/>
</dbReference>
<dbReference type="GO" id="GO:0055085">
    <property type="term" value="P:transmembrane transport"/>
    <property type="evidence" value="ECO:0007669"/>
    <property type="project" value="InterPro"/>
</dbReference>
<organism evidence="13 14">
    <name type="scientific">SAR86 cluster bacterium</name>
    <dbReference type="NCBI Taxonomy" id="2030880"/>
    <lineage>
        <taxon>Bacteria</taxon>
        <taxon>Pseudomonadati</taxon>
        <taxon>Pseudomonadota</taxon>
        <taxon>Gammaproteobacteria</taxon>
        <taxon>SAR86 cluster</taxon>
    </lineage>
</organism>
<accession>A0A937M378</accession>
<dbReference type="Pfam" id="PF03544">
    <property type="entry name" value="TonB_C"/>
    <property type="match status" value="1"/>
</dbReference>
<keyword evidence="9" id="KW-0472">Membrane</keyword>
<keyword evidence="5 10" id="KW-0997">Cell inner membrane</keyword>
<keyword evidence="4 10" id="KW-1003">Cell membrane</keyword>
<evidence type="ECO:0000256" key="8">
    <source>
        <dbReference type="ARBA" id="ARBA00022989"/>
    </source>
</evidence>
<feature type="compositionally biased region" description="Basic and acidic residues" evidence="11">
    <location>
        <begin position="53"/>
        <end position="68"/>
    </location>
</feature>
<dbReference type="InterPro" id="IPR006260">
    <property type="entry name" value="TonB/TolA_C"/>
</dbReference>
<evidence type="ECO:0000256" key="5">
    <source>
        <dbReference type="ARBA" id="ARBA00022519"/>
    </source>
</evidence>
<evidence type="ECO:0000256" key="11">
    <source>
        <dbReference type="SAM" id="MobiDB-lite"/>
    </source>
</evidence>
<comment type="function">
    <text evidence="10">Interacts with outer membrane receptor proteins that carry out high-affinity binding and energy dependent uptake into the periplasmic space of specific substrates. It could act to transduce energy from the cytoplasmic membrane to specific energy-requiring processes in the outer membrane, resulting in the release into the periplasm of ligands bound by these outer membrane proteins.</text>
</comment>
<evidence type="ECO:0000256" key="9">
    <source>
        <dbReference type="ARBA" id="ARBA00023136"/>
    </source>
</evidence>
<dbReference type="PRINTS" id="PR01374">
    <property type="entry name" value="TONBPROTEIN"/>
</dbReference>
<dbReference type="EMBL" id="JADHSG010000015">
    <property type="protein sequence ID" value="MBL6903769.1"/>
    <property type="molecule type" value="Genomic_DNA"/>
</dbReference>
<sequence>MIKNFSGHLIGLLIALLFFLLLAYIVKPSSESLKTENSFRVVDFIRLKKDTSLREKSRTIPDKPEPPKKPPPPDLITPELQAPPQAPNLNIEFPDISVPTDFKGAFLGPQNQGGNSQVIPLVRINPQYPRNELIAGVEGWVKVKFTVEADGSVSSPKIVESKPPRVFDTAALRAIKKWKFKPKVVNGVAVTQNGTQVIEFKIF</sequence>
<comment type="subcellular location">
    <subcellularLocation>
        <location evidence="1 10">Cell inner membrane</location>
        <topology evidence="1 10">Single-pass membrane protein</topology>
        <orientation evidence="1 10">Periplasmic side</orientation>
    </subcellularLocation>
</comment>
<dbReference type="PANTHER" id="PTHR33446">
    <property type="entry name" value="PROTEIN TONB-RELATED"/>
    <property type="match status" value="1"/>
</dbReference>
<evidence type="ECO:0000313" key="14">
    <source>
        <dbReference type="Proteomes" id="UP000705230"/>
    </source>
</evidence>
<keyword evidence="10" id="KW-0735">Signal-anchor</keyword>
<dbReference type="GO" id="GO:0031992">
    <property type="term" value="F:energy transducer activity"/>
    <property type="evidence" value="ECO:0007669"/>
    <property type="project" value="InterPro"/>
</dbReference>
<comment type="caution">
    <text evidence="13">The sequence shown here is derived from an EMBL/GenBank/DDBJ whole genome shotgun (WGS) entry which is preliminary data.</text>
</comment>
<comment type="similarity">
    <text evidence="2 10">Belongs to the TonB family.</text>
</comment>
<proteinExistence type="inferred from homology"/>
<dbReference type="InterPro" id="IPR003538">
    <property type="entry name" value="TonB"/>
</dbReference>
<dbReference type="InterPro" id="IPR051045">
    <property type="entry name" value="TonB-dependent_transducer"/>
</dbReference>
<protein>
    <recommendedName>
        <fullName evidence="10">Protein TonB</fullName>
    </recommendedName>
</protein>
<evidence type="ECO:0000256" key="1">
    <source>
        <dbReference type="ARBA" id="ARBA00004383"/>
    </source>
</evidence>
<dbReference type="GO" id="GO:0030288">
    <property type="term" value="C:outer membrane-bounded periplasmic space"/>
    <property type="evidence" value="ECO:0007669"/>
    <property type="project" value="InterPro"/>
</dbReference>
<gene>
    <name evidence="13" type="ORF">ISR29_06165</name>
</gene>
<evidence type="ECO:0000256" key="4">
    <source>
        <dbReference type="ARBA" id="ARBA00022475"/>
    </source>
</evidence>
<evidence type="ECO:0000256" key="10">
    <source>
        <dbReference type="RuleBase" id="RU362123"/>
    </source>
</evidence>
<keyword evidence="8" id="KW-1133">Transmembrane helix</keyword>
<name>A0A937M378_9GAMM</name>
<keyword evidence="6" id="KW-0812">Transmembrane</keyword>
<dbReference type="Proteomes" id="UP000705230">
    <property type="component" value="Unassembled WGS sequence"/>
</dbReference>